<evidence type="ECO:0000256" key="2">
    <source>
        <dbReference type="ARBA" id="ARBA00022692"/>
    </source>
</evidence>
<evidence type="ECO:0000256" key="5">
    <source>
        <dbReference type="SAM" id="Phobius"/>
    </source>
</evidence>
<dbReference type="PANTHER" id="PTHR36982">
    <property type="entry name" value="CLCA DOMAIN-CONTAINING PROTEIN"/>
    <property type="match status" value="1"/>
</dbReference>
<dbReference type="InParanoid" id="A0A3P8V2A9"/>
<evidence type="ECO:0000313" key="7">
    <source>
        <dbReference type="Proteomes" id="UP000265120"/>
    </source>
</evidence>
<reference evidence="6" key="3">
    <citation type="submission" date="2025-09" db="UniProtKB">
        <authorList>
            <consortium name="Ensembl"/>
        </authorList>
    </citation>
    <scope>IDENTIFICATION</scope>
</reference>
<evidence type="ECO:0000256" key="1">
    <source>
        <dbReference type="ARBA" id="ARBA00004167"/>
    </source>
</evidence>
<protein>
    <submittedName>
        <fullName evidence="6">Small integral membrane protein 18</fullName>
    </submittedName>
</protein>
<dbReference type="InterPro" id="IPR031671">
    <property type="entry name" value="SMIM5/18/22"/>
</dbReference>
<keyword evidence="4 5" id="KW-0472">Membrane</keyword>
<dbReference type="AlphaFoldDB" id="A0A3P8V2A9"/>
<feature type="transmembrane region" description="Helical" evidence="5">
    <location>
        <begin position="39"/>
        <end position="63"/>
    </location>
</feature>
<dbReference type="GeneTree" id="ENSGT00410000029064"/>
<keyword evidence="2 5" id="KW-0812">Transmembrane</keyword>
<evidence type="ECO:0000313" key="6">
    <source>
        <dbReference type="Ensembl" id="ENSCSEP00000009533.1"/>
    </source>
</evidence>
<keyword evidence="7" id="KW-1185">Reference proteome</keyword>
<proteinExistence type="predicted"/>
<dbReference type="Ensembl" id="ENSCSET00000009645.1">
    <property type="protein sequence ID" value="ENSCSEP00000009533.1"/>
    <property type="gene ID" value="ENSCSEG00000006118.1"/>
</dbReference>
<dbReference type="Pfam" id="PF15831">
    <property type="entry name" value="SMIM5_18_22"/>
    <property type="match status" value="1"/>
</dbReference>
<dbReference type="InterPro" id="IPR053081">
    <property type="entry name" value="SIM_Modulators"/>
</dbReference>
<dbReference type="PANTHER" id="PTHR36982:SF1">
    <property type="entry name" value="SMALL INTEGRAL MEMBRANE PROTEIN 18"/>
    <property type="match status" value="1"/>
</dbReference>
<accession>A0A3P8V2A9</accession>
<reference evidence="6" key="2">
    <citation type="submission" date="2025-08" db="UniProtKB">
        <authorList>
            <consortium name="Ensembl"/>
        </authorList>
    </citation>
    <scope>IDENTIFICATION</scope>
</reference>
<evidence type="ECO:0000256" key="4">
    <source>
        <dbReference type="ARBA" id="ARBA00023136"/>
    </source>
</evidence>
<comment type="subcellular location">
    <subcellularLocation>
        <location evidence="1">Membrane</location>
        <topology evidence="1">Single-pass membrane protein</topology>
    </subcellularLocation>
</comment>
<keyword evidence="3 5" id="KW-1133">Transmembrane helix</keyword>
<reference evidence="6 7" key="1">
    <citation type="journal article" date="2014" name="Nat. Genet.">
        <title>Whole-genome sequence of a flatfish provides insights into ZW sex chromosome evolution and adaptation to a benthic lifestyle.</title>
        <authorList>
            <person name="Chen S."/>
            <person name="Zhang G."/>
            <person name="Shao C."/>
            <person name="Huang Q."/>
            <person name="Liu G."/>
            <person name="Zhang P."/>
            <person name="Song W."/>
            <person name="An N."/>
            <person name="Chalopin D."/>
            <person name="Volff J.N."/>
            <person name="Hong Y."/>
            <person name="Li Q."/>
            <person name="Sha Z."/>
            <person name="Zhou H."/>
            <person name="Xie M."/>
            <person name="Yu Q."/>
            <person name="Liu Y."/>
            <person name="Xiang H."/>
            <person name="Wang N."/>
            <person name="Wu K."/>
            <person name="Yang C."/>
            <person name="Zhou Q."/>
            <person name="Liao X."/>
            <person name="Yang L."/>
            <person name="Hu Q."/>
            <person name="Zhang J."/>
            <person name="Meng L."/>
            <person name="Jin L."/>
            <person name="Tian Y."/>
            <person name="Lian J."/>
            <person name="Yang J."/>
            <person name="Miao G."/>
            <person name="Liu S."/>
            <person name="Liang Z."/>
            <person name="Yan F."/>
            <person name="Li Y."/>
            <person name="Sun B."/>
            <person name="Zhang H."/>
            <person name="Zhang J."/>
            <person name="Zhu Y."/>
            <person name="Du M."/>
            <person name="Zhao Y."/>
            <person name="Schartl M."/>
            <person name="Tang Q."/>
            <person name="Wang J."/>
        </authorList>
    </citation>
    <scope>NUCLEOTIDE SEQUENCE</scope>
</reference>
<sequence length="105" mass="12116">MDNNTDATKSTNLPWHQEMASLSQVSFQVQEIYPFHDGWNVACFVILLLFILTVISLVILALLYDQVNCRCCKIHSLKITVTDVVQLFIFTLLLNDFNAFWFSVQ</sequence>
<name>A0A3P8V2A9_CYNSE</name>
<organism evidence="6 7">
    <name type="scientific">Cynoglossus semilaevis</name>
    <name type="common">Tongue sole</name>
    <dbReference type="NCBI Taxonomy" id="244447"/>
    <lineage>
        <taxon>Eukaryota</taxon>
        <taxon>Metazoa</taxon>
        <taxon>Chordata</taxon>
        <taxon>Craniata</taxon>
        <taxon>Vertebrata</taxon>
        <taxon>Euteleostomi</taxon>
        <taxon>Actinopterygii</taxon>
        <taxon>Neopterygii</taxon>
        <taxon>Teleostei</taxon>
        <taxon>Neoteleostei</taxon>
        <taxon>Acanthomorphata</taxon>
        <taxon>Carangaria</taxon>
        <taxon>Pleuronectiformes</taxon>
        <taxon>Pleuronectoidei</taxon>
        <taxon>Cynoglossidae</taxon>
        <taxon>Cynoglossinae</taxon>
        <taxon>Cynoglossus</taxon>
    </lineage>
</organism>
<dbReference type="Proteomes" id="UP000265120">
    <property type="component" value="Chromosome 9"/>
</dbReference>
<evidence type="ECO:0000256" key="3">
    <source>
        <dbReference type="ARBA" id="ARBA00022989"/>
    </source>
</evidence>
<feature type="transmembrane region" description="Helical" evidence="5">
    <location>
        <begin position="84"/>
        <end position="104"/>
    </location>
</feature>
<dbReference type="GO" id="GO:0016020">
    <property type="term" value="C:membrane"/>
    <property type="evidence" value="ECO:0007669"/>
    <property type="project" value="UniProtKB-SubCell"/>
</dbReference>